<dbReference type="Proteomes" id="UP000887013">
    <property type="component" value="Unassembled WGS sequence"/>
</dbReference>
<keyword evidence="2" id="KW-1185">Reference proteome</keyword>
<dbReference type="AlphaFoldDB" id="A0A8X6IKR6"/>
<proteinExistence type="predicted"/>
<accession>A0A8X6IKR6</accession>
<evidence type="ECO:0000313" key="2">
    <source>
        <dbReference type="Proteomes" id="UP000887013"/>
    </source>
</evidence>
<comment type="caution">
    <text evidence="1">The sequence shown here is derived from an EMBL/GenBank/DDBJ whole genome shotgun (WGS) entry which is preliminary data.</text>
</comment>
<organism evidence="1 2">
    <name type="scientific">Nephila pilipes</name>
    <name type="common">Giant wood spider</name>
    <name type="synonym">Nephila maculata</name>
    <dbReference type="NCBI Taxonomy" id="299642"/>
    <lineage>
        <taxon>Eukaryota</taxon>
        <taxon>Metazoa</taxon>
        <taxon>Ecdysozoa</taxon>
        <taxon>Arthropoda</taxon>
        <taxon>Chelicerata</taxon>
        <taxon>Arachnida</taxon>
        <taxon>Araneae</taxon>
        <taxon>Araneomorphae</taxon>
        <taxon>Entelegynae</taxon>
        <taxon>Araneoidea</taxon>
        <taxon>Nephilidae</taxon>
        <taxon>Nephila</taxon>
    </lineage>
</organism>
<evidence type="ECO:0000313" key="1">
    <source>
        <dbReference type="EMBL" id="GFS49960.1"/>
    </source>
</evidence>
<name>A0A8X6IKR6_NEPPI</name>
<protein>
    <submittedName>
        <fullName evidence="1">Uncharacterized protein</fullName>
    </submittedName>
</protein>
<gene>
    <name evidence="1" type="ORF">NPIL_316981</name>
</gene>
<dbReference type="EMBL" id="BMAW01045417">
    <property type="protein sequence ID" value="GFS49960.1"/>
    <property type="molecule type" value="Genomic_DNA"/>
</dbReference>
<sequence length="83" mass="9499">MLYRSPNLPGAFLSPQPMESETVIFVGQPRRSIWQLCPTTPKIMDRHFVHNCRGKNKKDGLLKVEEVGLAEEFLIKYEQSPIG</sequence>
<reference evidence="1" key="1">
    <citation type="submission" date="2020-08" db="EMBL/GenBank/DDBJ databases">
        <title>Multicomponent nature underlies the extraordinary mechanical properties of spider dragline silk.</title>
        <authorList>
            <person name="Kono N."/>
            <person name="Nakamura H."/>
            <person name="Mori M."/>
            <person name="Yoshida Y."/>
            <person name="Ohtoshi R."/>
            <person name="Malay A.D."/>
            <person name="Moran D.A.P."/>
            <person name="Tomita M."/>
            <person name="Numata K."/>
            <person name="Arakawa K."/>
        </authorList>
    </citation>
    <scope>NUCLEOTIDE SEQUENCE</scope>
</reference>